<evidence type="ECO:0000256" key="2">
    <source>
        <dbReference type="ARBA" id="ARBA00022741"/>
    </source>
</evidence>
<dbReference type="InterPro" id="IPR008271">
    <property type="entry name" value="Ser/Thr_kinase_AS"/>
</dbReference>
<dbReference type="AlphaFoldDB" id="A0A1D6LHH6"/>
<keyword evidence="4 6" id="KW-0067">ATP-binding</keyword>
<dbReference type="GO" id="GO:0005524">
    <property type="term" value="F:ATP binding"/>
    <property type="evidence" value="ECO:0007669"/>
    <property type="project" value="UniProtKB-UniRule"/>
</dbReference>
<dbReference type="OrthoDB" id="679259at2759"/>
<reference evidence="10" key="2">
    <citation type="submission" date="2015-12" db="EMBL/GenBank/DDBJ databases">
        <title>Update maize B73 reference genome by single molecule sequencing technologies.</title>
        <authorList>
            <consortium name="Maize Genome Sequencing Project"/>
            <person name="Ware D."/>
        </authorList>
    </citation>
    <scope>NUCLEOTIDE SEQUENCE</scope>
    <source>
        <tissue evidence="10">Seedling</tissue>
    </source>
</reference>
<dbReference type="PROSITE" id="PS00107">
    <property type="entry name" value="PROTEIN_KINASE_ATP"/>
    <property type="match status" value="1"/>
</dbReference>
<dbReference type="InterPro" id="IPR011684">
    <property type="entry name" value="NAB"/>
</dbReference>
<dbReference type="SMR" id="A0A1D6LHH6"/>
<dbReference type="Gene3D" id="1.10.510.10">
    <property type="entry name" value="Transferase(Phosphotransferase) domain 1"/>
    <property type="match status" value="1"/>
</dbReference>
<evidence type="ECO:0000259" key="8">
    <source>
        <dbReference type="PROSITE" id="PS50011"/>
    </source>
</evidence>
<evidence type="ECO:0000313" key="12">
    <source>
        <dbReference type="Proteomes" id="UP000007305"/>
    </source>
</evidence>
<dbReference type="RefSeq" id="XP_008669534.1">
    <property type="nucleotide sequence ID" value="XM_008671312.4"/>
</dbReference>
<name>A0A1D6LHH6_MAIZE</name>
<dbReference type="Gramene" id="Zm00001eb266200_T003">
    <property type="protein sequence ID" value="Zm00001eb266200_P003"/>
    <property type="gene ID" value="Zm00001eb266200"/>
</dbReference>
<dbReference type="InterPro" id="IPR000719">
    <property type="entry name" value="Prot_kinase_dom"/>
</dbReference>
<dbReference type="RefSeq" id="XP_008669531.1">
    <property type="nucleotide sequence ID" value="XM_008671309.3"/>
</dbReference>
<evidence type="ECO:0000313" key="11">
    <source>
        <dbReference type="EnsemblPlants" id="Zm00001eb266200_P001"/>
    </source>
</evidence>
<dbReference type="EMBL" id="CM000782">
    <property type="protein sequence ID" value="AQK79318.1"/>
    <property type="molecule type" value="Genomic_DNA"/>
</dbReference>
<dbReference type="EnsemblPlants" id="Zm00001eb266200_T001">
    <property type="protein sequence ID" value="Zm00001eb266200_P001"/>
    <property type="gene ID" value="Zm00001eb266200"/>
</dbReference>
<dbReference type="Gene3D" id="3.30.200.20">
    <property type="entry name" value="Phosphorylase Kinase, domain 1"/>
    <property type="match status" value="1"/>
</dbReference>
<dbReference type="PANTHER" id="PTHR45707:SF70">
    <property type="entry name" value="PROTEIN KINASE DOMAIN-CONTAINING PROTEIN"/>
    <property type="match status" value="1"/>
</dbReference>
<reference evidence="12" key="1">
    <citation type="journal article" date="2009" name="Science">
        <title>The B73 maize genome: complexity, diversity, and dynamics.</title>
        <authorList>
            <person name="Schnable P.S."/>
            <person name="Ware D."/>
            <person name="Fulton R.S."/>
            <person name="Stein J.C."/>
            <person name="Wei F."/>
            <person name="Pasternak S."/>
            <person name="Liang C."/>
            <person name="Zhang J."/>
            <person name="Fulton L."/>
            <person name="Graves T.A."/>
            <person name="Minx P."/>
            <person name="Reily A.D."/>
            <person name="Courtney L."/>
            <person name="Kruchowski S.S."/>
            <person name="Tomlinson C."/>
            <person name="Strong C."/>
            <person name="Delehaunty K."/>
            <person name="Fronick C."/>
            <person name="Courtney B."/>
            <person name="Rock S.M."/>
            <person name="Belter E."/>
            <person name="Du F."/>
            <person name="Kim K."/>
            <person name="Abbott R.M."/>
            <person name="Cotton M."/>
            <person name="Levy A."/>
            <person name="Marchetto P."/>
            <person name="Ochoa K."/>
            <person name="Jackson S.M."/>
            <person name="Gillam B."/>
            <person name="Chen W."/>
            <person name="Yan L."/>
            <person name="Higginbotham J."/>
            <person name="Cardenas M."/>
            <person name="Waligorski J."/>
            <person name="Applebaum E."/>
            <person name="Phelps L."/>
            <person name="Falcone J."/>
            <person name="Kanchi K."/>
            <person name="Thane T."/>
            <person name="Scimone A."/>
            <person name="Thane N."/>
            <person name="Henke J."/>
            <person name="Wang T."/>
            <person name="Ruppert J."/>
            <person name="Shah N."/>
            <person name="Rotter K."/>
            <person name="Hodges J."/>
            <person name="Ingenthron E."/>
            <person name="Cordes M."/>
            <person name="Kohlberg S."/>
            <person name="Sgro J."/>
            <person name="Delgado B."/>
            <person name="Mead K."/>
            <person name="Chinwalla A."/>
            <person name="Leonard S."/>
            <person name="Crouse K."/>
            <person name="Collura K."/>
            <person name="Kudrna D."/>
            <person name="Currie J."/>
            <person name="He R."/>
            <person name="Angelova A."/>
            <person name="Rajasekar S."/>
            <person name="Mueller T."/>
            <person name="Lomeli R."/>
            <person name="Scara G."/>
            <person name="Ko A."/>
            <person name="Delaney K."/>
            <person name="Wissotski M."/>
            <person name="Lopez G."/>
            <person name="Campos D."/>
            <person name="Braidotti M."/>
            <person name="Ashley E."/>
            <person name="Golser W."/>
            <person name="Kim H."/>
            <person name="Lee S."/>
            <person name="Lin J."/>
            <person name="Dujmic Z."/>
            <person name="Kim W."/>
            <person name="Talag J."/>
            <person name="Zuccolo A."/>
            <person name="Fan C."/>
            <person name="Sebastian A."/>
            <person name="Kramer M."/>
            <person name="Spiegel L."/>
            <person name="Nascimento L."/>
            <person name="Zutavern T."/>
            <person name="Miller B."/>
            <person name="Ambroise C."/>
            <person name="Muller S."/>
            <person name="Spooner W."/>
            <person name="Narechania A."/>
            <person name="Ren L."/>
            <person name="Wei S."/>
            <person name="Kumari S."/>
            <person name="Faga B."/>
            <person name="Levy M.J."/>
            <person name="McMahan L."/>
            <person name="Van Buren P."/>
            <person name="Vaughn M.W."/>
            <person name="Ying K."/>
            <person name="Yeh C.-T."/>
            <person name="Emrich S.J."/>
            <person name="Jia Y."/>
            <person name="Kalyanaraman A."/>
            <person name="Hsia A.-P."/>
            <person name="Barbazuk W.B."/>
            <person name="Baucom R.S."/>
            <person name="Brutnell T.P."/>
            <person name="Carpita N.C."/>
            <person name="Chaparro C."/>
            <person name="Chia J.-M."/>
            <person name="Deragon J.-M."/>
            <person name="Estill J.C."/>
            <person name="Fu Y."/>
            <person name="Jeddeloh J.A."/>
            <person name="Han Y."/>
            <person name="Lee H."/>
            <person name="Li P."/>
            <person name="Lisch D.R."/>
            <person name="Liu S."/>
            <person name="Liu Z."/>
            <person name="Nagel D.H."/>
            <person name="McCann M.C."/>
            <person name="SanMiguel P."/>
            <person name="Myers A.M."/>
            <person name="Nettleton D."/>
            <person name="Nguyen J."/>
            <person name="Penning B.W."/>
            <person name="Ponnala L."/>
            <person name="Schneider K.L."/>
            <person name="Schwartz D.C."/>
            <person name="Sharma A."/>
            <person name="Soderlund C."/>
            <person name="Springer N.M."/>
            <person name="Sun Q."/>
            <person name="Wang H."/>
            <person name="Waterman M."/>
            <person name="Westerman R."/>
            <person name="Wolfgruber T.K."/>
            <person name="Yang L."/>
            <person name="Yu Y."/>
            <person name="Zhang L."/>
            <person name="Zhou S."/>
            <person name="Zhu Q."/>
            <person name="Bennetzen J.L."/>
            <person name="Dawe R.K."/>
            <person name="Jiang J."/>
            <person name="Jiang N."/>
            <person name="Presting G.G."/>
            <person name="Wessler S.R."/>
            <person name="Aluru S."/>
            <person name="Martienssen R.A."/>
            <person name="Clifton S.W."/>
            <person name="McCombie W.R."/>
            <person name="Wing R.A."/>
            <person name="Wilson R.K."/>
        </authorList>
    </citation>
    <scope>NUCLEOTIDE SEQUENCE [LARGE SCALE GENOMIC DNA]</scope>
    <source>
        <strain evidence="12">cv. B73</strain>
    </source>
</reference>
<organism evidence="10">
    <name type="scientific">Zea mays</name>
    <name type="common">Maize</name>
    <dbReference type="NCBI Taxonomy" id="4577"/>
    <lineage>
        <taxon>Eukaryota</taxon>
        <taxon>Viridiplantae</taxon>
        <taxon>Streptophyta</taxon>
        <taxon>Embryophyta</taxon>
        <taxon>Tracheophyta</taxon>
        <taxon>Spermatophyta</taxon>
        <taxon>Magnoliopsida</taxon>
        <taxon>Liliopsida</taxon>
        <taxon>Poales</taxon>
        <taxon>Poaceae</taxon>
        <taxon>PACMAD clade</taxon>
        <taxon>Panicoideae</taxon>
        <taxon>Andropogonodae</taxon>
        <taxon>Andropogoneae</taxon>
        <taxon>Tripsacinae</taxon>
        <taxon>Zea</taxon>
    </lineage>
</organism>
<dbReference type="STRING" id="4577.A0A1D6LHH6"/>
<dbReference type="GO" id="GO:0004674">
    <property type="term" value="F:protein serine/threonine kinase activity"/>
    <property type="evidence" value="ECO:0007669"/>
    <property type="project" value="UniProtKB-KW"/>
</dbReference>
<reference evidence="11" key="4">
    <citation type="submission" date="2021-05" db="UniProtKB">
        <authorList>
            <consortium name="EnsemblPlants"/>
        </authorList>
    </citation>
    <scope>IDENTIFICATION</scope>
    <source>
        <strain evidence="11">cv. B73</strain>
    </source>
</reference>
<evidence type="ECO:0000256" key="6">
    <source>
        <dbReference type="PROSITE-ProRule" id="PRU10141"/>
    </source>
</evidence>
<dbReference type="Pfam" id="PF00069">
    <property type="entry name" value="Pkinase"/>
    <property type="match status" value="1"/>
</dbReference>
<dbReference type="EMBL" id="CM000782">
    <property type="protein sequence ID" value="AQK79322.1"/>
    <property type="molecule type" value="Genomic_DNA"/>
</dbReference>
<dbReference type="KEGG" id="zma:103646603"/>
<dbReference type="eggNOG" id="ENOG502QWDY">
    <property type="taxonomic scope" value="Eukaryota"/>
</dbReference>
<dbReference type="RefSeq" id="XP_008669530.1">
    <property type="nucleotide sequence ID" value="XM_008671308.2"/>
</dbReference>
<dbReference type="IntAct" id="A0A1D6LHH6">
    <property type="interactions" value="5"/>
</dbReference>
<dbReference type="GeneID" id="103646603"/>
<dbReference type="Gramene" id="Zm00001eb266200_T002">
    <property type="protein sequence ID" value="Zm00001eb266200_P002"/>
    <property type="gene ID" value="Zm00001eb266200"/>
</dbReference>
<feature type="binding site" evidence="6">
    <location>
        <position position="75"/>
    </location>
    <ligand>
        <name>ATP</name>
        <dbReference type="ChEBI" id="CHEBI:30616"/>
    </ligand>
</feature>
<dbReference type="InterPro" id="IPR017441">
    <property type="entry name" value="Protein_kinase_ATP_BS"/>
</dbReference>
<protein>
    <submittedName>
        <fullName evidence="10">CBL-interacting protein kinase 26</fullName>
    </submittedName>
</protein>
<dbReference type="Gramene" id="Zm00001eb266200_T001">
    <property type="protein sequence ID" value="Zm00001eb266200_P001"/>
    <property type="gene ID" value="Zm00001eb266200"/>
</dbReference>
<evidence type="ECO:0000256" key="1">
    <source>
        <dbReference type="ARBA" id="ARBA00022679"/>
    </source>
</evidence>
<keyword evidence="12" id="KW-1185">Reference proteome</keyword>
<keyword evidence="1" id="KW-0808">Transferase</keyword>
<evidence type="ECO:0000256" key="5">
    <source>
        <dbReference type="ARBA" id="ARBA00023054"/>
    </source>
</evidence>
<sequence>MDSEDKIHDHLEITSKCDHEVLLKNEKEFKPIYVPMSFLKAITKNFSDTLEIGTGGFAVVYKGLLKRGGTVAVKKLLNTICMDDSQFQKEVSCLMRVRHKNIVRFLGYCADTQGKMESYKGKLILADERQRFLCFEYLPNGSLEKYINDASGGLEWNKRFKIIKGICEGLQYLHENNIVHLDLKPPNILLNDNMVPKISDFGLSRCFEEMQSRTMTSTLVGSVGYLAPEFFSGQVSKKLDIYSLGVVIAEMLTGQQGHCPVENVLECWRQRFGESSPDTDKLLEQVRVCAKIRMSCGNLDPEKRPDIQQITAILSEPSDSDEFPEVDFEEVFSSFVRQQQQHNGSMQTKRSKHSWWWDSHISSKSSKWLSDNVEEMEQQIKICLSTLTIVAILLQ</sequence>
<dbReference type="PROSITE" id="PS50011">
    <property type="entry name" value="PROTEIN_KINASE_DOM"/>
    <property type="match status" value="1"/>
</dbReference>
<proteinExistence type="inferred from homology"/>
<evidence type="ECO:0000313" key="10">
    <source>
        <dbReference type="EMBL" id="AQK79318.1"/>
    </source>
</evidence>
<accession>A0A1D6LHH6</accession>
<comment type="similarity">
    <text evidence="7">Belongs to the protein kinase superfamily.</text>
</comment>
<dbReference type="SUPFAM" id="SSF56112">
    <property type="entry name" value="Protein kinase-like (PK-like)"/>
    <property type="match status" value="1"/>
</dbReference>
<reference evidence="11" key="3">
    <citation type="submission" date="2019-07" db="EMBL/GenBank/DDBJ databases">
        <authorList>
            <person name="Seetharam A."/>
            <person name="Woodhouse M."/>
            <person name="Cannon E."/>
        </authorList>
    </citation>
    <scope>NUCLEOTIDE SEQUENCE [LARGE SCALE GENOMIC DNA]</scope>
    <source>
        <strain evidence="11">cv. B73</strain>
    </source>
</reference>
<feature type="domain" description="Protein kinase" evidence="8">
    <location>
        <begin position="46"/>
        <end position="324"/>
    </location>
</feature>
<gene>
    <name evidence="11" type="primary">LOC103646603</name>
    <name evidence="10" type="ORF">ZEAMMB73_Zm00001d035589</name>
</gene>
<dbReference type="EnsemblPlants" id="Zm00001eb266200_T002">
    <property type="protein sequence ID" value="Zm00001eb266200_P002"/>
    <property type="gene ID" value="Zm00001eb266200"/>
</dbReference>
<keyword evidence="3 10" id="KW-0418">Kinase</keyword>
<dbReference type="GO" id="GO:0003779">
    <property type="term" value="F:actin binding"/>
    <property type="evidence" value="ECO:0007669"/>
    <property type="project" value="InterPro"/>
</dbReference>
<dbReference type="EnsemblPlants" id="Zm00001eb266200_T003">
    <property type="protein sequence ID" value="Zm00001eb266200_P003"/>
    <property type="gene ID" value="Zm00001eb266200"/>
</dbReference>
<dbReference type="RefSeq" id="XP_008669532.1">
    <property type="nucleotide sequence ID" value="XM_008671310.4"/>
</dbReference>
<evidence type="ECO:0000256" key="3">
    <source>
        <dbReference type="ARBA" id="ARBA00022777"/>
    </source>
</evidence>
<dbReference type="InterPro" id="IPR011009">
    <property type="entry name" value="Kinase-like_dom_sf"/>
</dbReference>
<keyword evidence="7" id="KW-0723">Serine/threonine-protein kinase</keyword>
<dbReference type="SMART" id="SM00220">
    <property type="entry name" value="S_TKc"/>
    <property type="match status" value="1"/>
</dbReference>
<dbReference type="RefSeq" id="XP_008669533.1">
    <property type="nucleotide sequence ID" value="XM_008671311.3"/>
</dbReference>
<dbReference type="PROSITE" id="PS51774">
    <property type="entry name" value="NAB"/>
    <property type="match status" value="1"/>
</dbReference>
<evidence type="ECO:0000259" key="9">
    <source>
        <dbReference type="PROSITE" id="PS51774"/>
    </source>
</evidence>
<evidence type="ECO:0000256" key="7">
    <source>
        <dbReference type="RuleBase" id="RU000304"/>
    </source>
</evidence>
<evidence type="ECO:0000256" key="4">
    <source>
        <dbReference type="ARBA" id="ARBA00022840"/>
    </source>
</evidence>
<dbReference type="Proteomes" id="UP000007305">
    <property type="component" value="Chromosome 6"/>
</dbReference>
<dbReference type="PROSITE" id="PS00108">
    <property type="entry name" value="PROTEIN_KINASE_ST"/>
    <property type="match status" value="1"/>
</dbReference>
<keyword evidence="5" id="KW-0175">Coiled coil</keyword>
<keyword evidence="2 6" id="KW-0547">Nucleotide-binding</keyword>
<feature type="domain" description="NAB" evidence="9">
    <location>
        <begin position="353"/>
        <end position="395"/>
    </location>
</feature>
<dbReference type="PANTHER" id="PTHR45707">
    <property type="entry name" value="C2 CALCIUM/LIPID-BINDING PLANT PHOSPHORIBOSYLTRANSFERASE FAMILY PROTEIN"/>
    <property type="match status" value="1"/>
</dbReference>
<dbReference type="ExpressionAtlas" id="A0A1D6LHH6">
    <property type="expression patterns" value="baseline and differential"/>
</dbReference>
<dbReference type="FunFam" id="3.30.200.20:FF:000465">
    <property type="entry name" value="Cysteine-rich receptor-like protein kinase 6"/>
    <property type="match status" value="1"/>
</dbReference>